<gene>
    <name evidence="1" type="ORF">NWP22_09225</name>
</gene>
<evidence type="ECO:0000313" key="2">
    <source>
        <dbReference type="Proteomes" id="UP001159386"/>
    </source>
</evidence>
<protein>
    <submittedName>
        <fullName evidence="1">Uncharacterized protein</fullName>
    </submittedName>
</protein>
<evidence type="ECO:0000313" key="1">
    <source>
        <dbReference type="EMBL" id="MDH6106042.1"/>
    </source>
</evidence>
<keyword evidence="2" id="KW-1185">Reference proteome</keyword>
<comment type="caution">
    <text evidence="1">The sequence shown here is derived from an EMBL/GenBank/DDBJ whole genome shotgun (WGS) entry which is preliminary data.</text>
</comment>
<dbReference type="Proteomes" id="UP001159386">
    <property type="component" value="Unassembled WGS sequence"/>
</dbReference>
<reference evidence="1 2" key="1">
    <citation type="journal article" date="2023" name="J. Phycol.">
        <title>Chrysosporum ovalisporum is synonymous with the true-branching cyanobacterium Umezakia natans (Nostocales/Aphanizomenonaceae).</title>
        <authorList>
            <person name="McGregor G.B."/>
            <person name="Sendall B.C."/>
            <person name="Niiyama Y."/>
            <person name="Tuji A."/>
            <person name="Willis A."/>
        </authorList>
    </citation>
    <scope>NUCLEOTIDE SEQUENCE [LARGE SCALE GENOMIC DNA]</scope>
    <source>
        <strain evidence="1 2">CS-531</strain>
    </source>
</reference>
<dbReference type="RefSeq" id="WP_271732059.1">
    <property type="nucleotide sequence ID" value="NZ_JANQDF010000090.1"/>
</dbReference>
<name>A0ABT6KEB9_9CYAN</name>
<organism evidence="1 2">
    <name type="scientific">Anabaenopsis tanganyikae CS-531</name>
    <dbReference type="NCBI Taxonomy" id="2785304"/>
    <lineage>
        <taxon>Bacteria</taxon>
        <taxon>Bacillati</taxon>
        <taxon>Cyanobacteriota</taxon>
        <taxon>Cyanophyceae</taxon>
        <taxon>Nostocales</taxon>
        <taxon>Nodulariaceae</taxon>
        <taxon>Anabaenopsis</taxon>
        <taxon>Anabaenopsis tanganyikae</taxon>
    </lineage>
</organism>
<sequence>MPVLLHNAIALNKLGSLCIFTRNPDYKTKNIILFETWLSPMIKKSRYQNCYECSATLALLYDGT</sequence>
<proteinExistence type="predicted"/>
<accession>A0ABT6KEB9</accession>
<dbReference type="EMBL" id="JANQDF010000090">
    <property type="protein sequence ID" value="MDH6106042.1"/>
    <property type="molecule type" value="Genomic_DNA"/>
</dbReference>